<evidence type="ECO:0000313" key="3">
    <source>
        <dbReference type="Proteomes" id="UP000326924"/>
    </source>
</evidence>
<sequence length="129" mass="14792">MQLCSLGNLSSEELAPMIMDWRWRRSFSVQQRPQPVALRRRPRTSSLPPSKRLQKWTVKHENTDTVYARAKESLAKGEHGSEVFMDLLVVDTFEDGSGRVILSPKEDWHNYLLAVPAVDLLTIVKSMLD</sequence>
<dbReference type="OrthoDB" id="9974981at2759"/>
<proteinExistence type="predicted"/>
<keyword evidence="3" id="KW-1185">Reference proteome</keyword>
<protein>
    <submittedName>
        <fullName evidence="2">Uncharacterized protein</fullName>
    </submittedName>
</protein>
<comment type="caution">
    <text evidence="2">The sequence shown here is derived from an EMBL/GenBank/DDBJ whole genome shotgun (WGS) entry which is preliminary data.</text>
</comment>
<dbReference type="Proteomes" id="UP000326924">
    <property type="component" value="Unassembled WGS sequence"/>
</dbReference>
<dbReference type="AlphaFoldDB" id="A0A5J5ELH3"/>
<accession>A0A5J5ELH3</accession>
<reference evidence="2 3" key="1">
    <citation type="submission" date="2019-09" db="EMBL/GenBank/DDBJ databases">
        <title>Draft genome of the ectomycorrhizal ascomycete Sphaerosporella brunnea.</title>
        <authorList>
            <consortium name="DOE Joint Genome Institute"/>
            <person name="Benucci G.M."/>
            <person name="Marozzi G."/>
            <person name="Antonielli L."/>
            <person name="Sanchez S."/>
            <person name="Marco P."/>
            <person name="Wang X."/>
            <person name="Falini L.B."/>
            <person name="Barry K."/>
            <person name="Haridas S."/>
            <person name="Lipzen A."/>
            <person name="Labutti K."/>
            <person name="Grigoriev I.V."/>
            <person name="Murat C."/>
            <person name="Martin F."/>
            <person name="Albertini E."/>
            <person name="Donnini D."/>
            <person name="Bonito G."/>
        </authorList>
    </citation>
    <scope>NUCLEOTIDE SEQUENCE [LARGE SCALE GENOMIC DNA]</scope>
    <source>
        <strain evidence="2 3">Sb_GMNB300</strain>
    </source>
</reference>
<name>A0A5J5ELH3_9PEZI</name>
<evidence type="ECO:0000256" key="1">
    <source>
        <dbReference type="SAM" id="MobiDB-lite"/>
    </source>
</evidence>
<dbReference type="EMBL" id="VXIS01000235">
    <property type="protein sequence ID" value="KAA8895929.1"/>
    <property type="molecule type" value="Genomic_DNA"/>
</dbReference>
<feature type="region of interest" description="Disordered" evidence="1">
    <location>
        <begin position="34"/>
        <end position="54"/>
    </location>
</feature>
<evidence type="ECO:0000313" key="2">
    <source>
        <dbReference type="EMBL" id="KAA8895929.1"/>
    </source>
</evidence>
<gene>
    <name evidence="2" type="ORF">FN846DRAFT_921972</name>
</gene>
<dbReference type="InParanoid" id="A0A5J5ELH3"/>
<organism evidence="2 3">
    <name type="scientific">Sphaerosporella brunnea</name>
    <dbReference type="NCBI Taxonomy" id="1250544"/>
    <lineage>
        <taxon>Eukaryota</taxon>
        <taxon>Fungi</taxon>
        <taxon>Dikarya</taxon>
        <taxon>Ascomycota</taxon>
        <taxon>Pezizomycotina</taxon>
        <taxon>Pezizomycetes</taxon>
        <taxon>Pezizales</taxon>
        <taxon>Pyronemataceae</taxon>
        <taxon>Sphaerosporella</taxon>
    </lineage>
</organism>